<dbReference type="InterPro" id="IPR047111">
    <property type="entry name" value="YbaP-like"/>
</dbReference>
<gene>
    <name evidence="2" type="ORF">D0436_03610</name>
</gene>
<dbReference type="RefSeq" id="WP_039978808.1">
    <property type="nucleotide sequence ID" value="NZ_BSOL01000017.1"/>
</dbReference>
<dbReference type="EMBL" id="CP031775">
    <property type="protein sequence ID" value="QDZ89625.1"/>
    <property type="molecule type" value="Genomic_DNA"/>
</dbReference>
<name>A0A5B8QTJ7_9GAMM</name>
<dbReference type="AlphaFoldDB" id="A0A5B8QTJ7"/>
<organism evidence="2 3">
    <name type="scientific">Shewanella decolorationis</name>
    <dbReference type="NCBI Taxonomy" id="256839"/>
    <lineage>
        <taxon>Bacteria</taxon>
        <taxon>Pseudomonadati</taxon>
        <taxon>Pseudomonadota</taxon>
        <taxon>Gammaproteobacteria</taxon>
        <taxon>Alteromonadales</taxon>
        <taxon>Shewanellaceae</taxon>
        <taxon>Shewanella</taxon>
    </lineage>
</organism>
<dbReference type="Pfam" id="PF01963">
    <property type="entry name" value="TraB_PrgY_gumN"/>
    <property type="match status" value="1"/>
</dbReference>
<dbReference type="Proteomes" id="UP000321124">
    <property type="component" value="Chromosome"/>
</dbReference>
<evidence type="ECO:0000256" key="1">
    <source>
        <dbReference type="SAM" id="SignalP"/>
    </source>
</evidence>
<dbReference type="PANTHER" id="PTHR40590">
    <property type="entry name" value="CYTOPLASMIC PROTEIN-RELATED"/>
    <property type="match status" value="1"/>
</dbReference>
<feature type="chain" id="PRO_5022738253" evidence="1">
    <location>
        <begin position="26"/>
        <end position="298"/>
    </location>
</feature>
<dbReference type="CDD" id="cd14789">
    <property type="entry name" value="Tiki"/>
    <property type="match status" value="1"/>
</dbReference>
<feature type="signal peptide" evidence="1">
    <location>
        <begin position="1"/>
        <end position="25"/>
    </location>
</feature>
<sequence>MATSRWRLLLALCGVAMFTSASSWAAQTDKPPFYQVQWQGKSAYLLGSIHIGRADFYPMPAQVEAAFAKSKGLVVEIDTNKIDSRALLQKYGMATHAQGLDWQSRDKQTIEVMRHYCEDKASLCQSIQAFAPWLQASQLNLLRYNGLGFSTDYGVDMQLLGRVGKPVYQLETAESQFQLLASFDSQAQWSMVREAINASDAELLSLVEAWRSGDETALDTLMQEQLGGEGDTLMLDKILWQRNKVMADGMMRLMTAEAASEPLFVVVGAGHVVGDKSVVQLLKQKGATVIACWREQCD</sequence>
<keyword evidence="1" id="KW-0732">Signal</keyword>
<dbReference type="KEGG" id="sdeo:D0436_03610"/>
<evidence type="ECO:0000313" key="2">
    <source>
        <dbReference type="EMBL" id="QDZ89625.1"/>
    </source>
</evidence>
<dbReference type="InterPro" id="IPR002816">
    <property type="entry name" value="TraB/PrgY/GumN_fam"/>
</dbReference>
<proteinExistence type="predicted"/>
<protein>
    <submittedName>
        <fullName evidence="2">TraB/GumN family protein</fullName>
    </submittedName>
</protein>
<dbReference type="PANTHER" id="PTHR40590:SF1">
    <property type="entry name" value="CYTOPLASMIC PROTEIN"/>
    <property type="match status" value="1"/>
</dbReference>
<reference evidence="2 3" key="1">
    <citation type="journal article" date="2019" name="Ecotoxicol. Environ. Saf.">
        <title>Microbial characterization of heavy metal resistant bacterial strains isolated from an electroplating wastewater treatment plant.</title>
        <authorList>
            <person name="Cai X."/>
            <person name="Zheng X."/>
            <person name="Zhang D."/>
            <person name="Iqbal W."/>
            <person name="Liu C."/>
            <person name="Yang B."/>
            <person name="Zhao X."/>
            <person name="Lu X."/>
            <person name="Mao Y."/>
        </authorList>
    </citation>
    <scope>NUCLEOTIDE SEQUENCE [LARGE SCALE GENOMIC DNA]</scope>
    <source>
        <strain evidence="2 3">Ni1-3</strain>
    </source>
</reference>
<accession>A0A5B8QTJ7</accession>
<evidence type="ECO:0000313" key="3">
    <source>
        <dbReference type="Proteomes" id="UP000321124"/>
    </source>
</evidence>